<accession>A0A2N3PLZ6</accession>
<keyword evidence="1" id="KW-0732">Signal</keyword>
<reference evidence="3" key="1">
    <citation type="submission" date="2017-12" db="EMBL/GenBank/DDBJ databases">
        <title>Draft genome sequence of Telmatospirillum siberiense 26-4b1T, an acidotolerant peatland alphaproteobacterium potentially involved in sulfur cycling.</title>
        <authorList>
            <person name="Hausmann B."/>
            <person name="Pjevac P."/>
            <person name="Schreck K."/>
            <person name="Herbold C.W."/>
            <person name="Daims H."/>
            <person name="Wagner M."/>
            <person name="Pester M."/>
            <person name="Loy A."/>
        </authorList>
    </citation>
    <scope>NUCLEOTIDE SEQUENCE [LARGE SCALE GENOMIC DNA]</scope>
    <source>
        <strain evidence="3">26-4b1</strain>
    </source>
</reference>
<name>A0A2N3PLZ6_9PROT</name>
<protein>
    <recommendedName>
        <fullName evidence="4">DUF192 domain-containing protein</fullName>
    </recommendedName>
</protein>
<keyword evidence="3" id="KW-1185">Reference proteome</keyword>
<dbReference type="Pfam" id="PF02643">
    <property type="entry name" value="DUF192"/>
    <property type="match status" value="1"/>
</dbReference>
<dbReference type="InterPro" id="IPR038695">
    <property type="entry name" value="Saro_0823-like_sf"/>
</dbReference>
<dbReference type="Proteomes" id="UP000233293">
    <property type="component" value="Unassembled WGS sequence"/>
</dbReference>
<dbReference type="InterPro" id="IPR003795">
    <property type="entry name" value="DUF192"/>
</dbReference>
<feature type="chain" id="PRO_5014652157" description="DUF192 domain-containing protein" evidence="1">
    <location>
        <begin position="21"/>
        <end position="149"/>
    </location>
</feature>
<dbReference type="EMBL" id="PIUM01000060">
    <property type="protein sequence ID" value="PKU21429.1"/>
    <property type="molecule type" value="Genomic_DNA"/>
</dbReference>
<evidence type="ECO:0000313" key="2">
    <source>
        <dbReference type="EMBL" id="PKU21429.1"/>
    </source>
</evidence>
<comment type="caution">
    <text evidence="2">The sequence shown here is derived from an EMBL/GenBank/DDBJ whole genome shotgun (WGS) entry which is preliminary data.</text>
</comment>
<dbReference type="AlphaFoldDB" id="A0A2N3PLZ6"/>
<feature type="signal peptide" evidence="1">
    <location>
        <begin position="1"/>
        <end position="20"/>
    </location>
</feature>
<dbReference type="Gene3D" id="2.60.120.1140">
    <property type="entry name" value="Protein of unknown function DUF192"/>
    <property type="match status" value="1"/>
</dbReference>
<dbReference type="PANTHER" id="PTHR37953">
    <property type="entry name" value="UPF0127 PROTEIN MJ1496"/>
    <property type="match status" value="1"/>
</dbReference>
<evidence type="ECO:0000256" key="1">
    <source>
        <dbReference type="SAM" id="SignalP"/>
    </source>
</evidence>
<proteinExistence type="predicted"/>
<dbReference type="PANTHER" id="PTHR37953:SF1">
    <property type="entry name" value="UPF0127 PROTEIN MJ1496"/>
    <property type="match status" value="1"/>
</dbReference>
<evidence type="ECO:0008006" key="4">
    <source>
        <dbReference type="Google" id="ProtNLM"/>
    </source>
</evidence>
<gene>
    <name evidence="2" type="ORF">CWS72_26795</name>
</gene>
<dbReference type="OrthoDB" id="9808290at2"/>
<sequence>MSLVRRLVLLLLLLPWPAWAADRTHLAIETADGRSLAFSVEVAETPEQQTRGLMNRASLPADAGMLFDFGMDRPVAMWMKNTLIPLDMLFIKVDGTIAGIAERTVPMSLEVIASPGPVRAVLELNGGTSDRLGLKVGDRVVHPVIGHRP</sequence>
<organism evidence="2 3">
    <name type="scientific">Telmatospirillum siberiense</name>
    <dbReference type="NCBI Taxonomy" id="382514"/>
    <lineage>
        <taxon>Bacteria</taxon>
        <taxon>Pseudomonadati</taxon>
        <taxon>Pseudomonadota</taxon>
        <taxon>Alphaproteobacteria</taxon>
        <taxon>Rhodospirillales</taxon>
        <taxon>Rhodospirillaceae</taxon>
        <taxon>Telmatospirillum</taxon>
    </lineage>
</organism>
<evidence type="ECO:0000313" key="3">
    <source>
        <dbReference type="Proteomes" id="UP000233293"/>
    </source>
</evidence>